<keyword evidence="2" id="KW-0732">Signal</keyword>
<evidence type="ECO:0000256" key="1">
    <source>
        <dbReference type="SAM" id="MobiDB-lite"/>
    </source>
</evidence>
<feature type="chain" id="PRO_5022960528" description="Secreted protein" evidence="2">
    <location>
        <begin position="17"/>
        <end position="77"/>
    </location>
</feature>
<keyword evidence="4" id="KW-1185">Reference proteome</keyword>
<evidence type="ECO:0008006" key="5">
    <source>
        <dbReference type="Google" id="ProtNLM"/>
    </source>
</evidence>
<evidence type="ECO:0000256" key="2">
    <source>
        <dbReference type="SAM" id="SignalP"/>
    </source>
</evidence>
<dbReference type="Proteomes" id="UP000324222">
    <property type="component" value="Unassembled WGS sequence"/>
</dbReference>
<dbReference type="EMBL" id="VSRR010020302">
    <property type="protein sequence ID" value="MPC62991.1"/>
    <property type="molecule type" value="Genomic_DNA"/>
</dbReference>
<feature type="region of interest" description="Disordered" evidence="1">
    <location>
        <begin position="34"/>
        <end position="54"/>
    </location>
</feature>
<evidence type="ECO:0000313" key="4">
    <source>
        <dbReference type="Proteomes" id="UP000324222"/>
    </source>
</evidence>
<dbReference type="AlphaFoldDB" id="A0A5B7GS24"/>
<evidence type="ECO:0000313" key="3">
    <source>
        <dbReference type="EMBL" id="MPC62991.1"/>
    </source>
</evidence>
<feature type="signal peptide" evidence="2">
    <location>
        <begin position="1"/>
        <end position="16"/>
    </location>
</feature>
<comment type="caution">
    <text evidence="3">The sequence shown here is derived from an EMBL/GenBank/DDBJ whole genome shotgun (WGS) entry which is preliminary data.</text>
</comment>
<name>A0A5B7GS24_PORTR</name>
<protein>
    <recommendedName>
        <fullName evidence="5">Secreted protein</fullName>
    </recommendedName>
</protein>
<sequence>MWRLVFVNCWALPVSLLPNPVCLPLPLLPPPHPRPTVSRAPSGEGRWEGGVGRGVPSGLKLIKVREENEQKGRDKNV</sequence>
<reference evidence="3 4" key="1">
    <citation type="submission" date="2019-05" db="EMBL/GenBank/DDBJ databases">
        <title>Another draft genome of Portunus trituberculatus and its Hox gene families provides insights of decapod evolution.</title>
        <authorList>
            <person name="Jeong J.-H."/>
            <person name="Song I."/>
            <person name="Kim S."/>
            <person name="Choi T."/>
            <person name="Kim D."/>
            <person name="Ryu S."/>
            <person name="Kim W."/>
        </authorList>
    </citation>
    <scope>NUCLEOTIDE SEQUENCE [LARGE SCALE GENOMIC DNA]</scope>
    <source>
        <tissue evidence="3">Muscle</tissue>
    </source>
</reference>
<proteinExistence type="predicted"/>
<accession>A0A5B7GS24</accession>
<organism evidence="3 4">
    <name type="scientific">Portunus trituberculatus</name>
    <name type="common">Swimming crab</name>
    <name type="synonym">Neptunus trituberculatus</name>
    <dbReference type="NCBI Taxonomy" id="210409"/>
    <lineage>
        <taxon>Eukaryota</taxon>
        <taxon>Metazoa</taxon>
        <taxon>Ecdysozoa</taxon>
        <taxon>Arthropoda</taxon>
        <taxon>Crustacea</taxon>
        <taxon>Multicrustacea</taxon>
        <taxon>Malacostraca</taxon>
        <taxon>Eumalacostraca</taxon>
        <taxon>Eucarida</taxon>
        <taxon>Decapoda</taxon>
        <taxon>Pleocyemata</taxon>
        <taxon>Brachyura</taxon>
        <taxon>Eubrachyura</taxon>
        <taxon>Portunoidea</taxon>
        <taxon>Portunidae</taxon>
        <taxon>Portuninae</taxon>
        <taxon>Portunus</taxon>
    </lineage>
</organism>
<gene>
    <name evidence="3" type="ORF">E2C01_057083</name>
</gene>